<keyword evidence="4" id="KW-1185">Reference proteome</keyword>
<proteinExistence type="predicted"/>
<feature type="region of interest" description="Disordered" evidence="1">
    <location>
        <begin position="189"/>
        <end position="210"/>
    </location>
</feature>
<evidence type="ECO:0000313" key="3">
    <source>
        <dbReference type="EMBL" id="THC88205.1"/>
    </source>
</evidence>
<gene>
    <name evidence="3" type="ORF">EYZ11_012349</name>
</gene>
<reference evidence="3 4" key="1">
    <citation type="submission" date="2019-03" db="EMBL/GenBank/DDBJ databases">
        <title>The genome sequence of a newly discovered highly antifungal drug resistant Aspergillus species, Aspergillus tanneri NIH 1004.</title>
        <authorList>
            <person name="Mounaud S."/>
            <person name="Singh I."/>
            <person name="Joardar V."/>
            <person name="Pakala S."/>
            <person name="Pakala S."/>
            <person name="Venepally P."/>
            <person name="Hoover J."/>
            <person name="Nierman W."/>
            <person name="Chung J."/>
            <person name="Losada L."/>
        </authorList>
    </citation>
    <scope>NUCLEOTIDE SEQUENCE [LARGE SCALE GENOMIC DNA]</scope>
    <source>
        <strain evidence="3 4">NIH1004</strain>
    </source>
</reference>
<feature type="compositionally biased region" description="Basic residues" evidence="1">
    <location>
        <begin position="37"/>
        <end position="50"/>
    </location>
</feature>
<dbReference type="GO" id="GO:0016567">
    <property type="term" value="P:protein ubiquitination"/>
    <property type="evidence" value="ECO:0007669"/>
    <property type="project" value="TreeGrafter"/>
</dbReference>
<dbReference type="VEuPathDB" id="FungiDB:EYZ11_012349"/>
<evidence type="ECO:0000256" key="1">
    <source>
        <dbReference type="SAM" id="MobiDB-lite"/>
    </source>
</evidence>
<dbReference type="GO" id="GO:0061630">
    <property type="term" value="F:ubiquitin protein ligase activity"/>
    <property type="evidence" value="ECO:0007669"/>
    <property type="project" value="TreeGrafter"/>
</dbReference>
<dbReference type="GO" id="GO:0005737">
    <property type="term" value="C:cytoplasm"/>
    <property type="evidence" value="ECO:0007669"/>
    <property type="project" value="TreeGrafter"/>
</dbReference>
<comment type="caution">
    <text evidence="3">The sequence shown here is derived from an EMBL/GenBank/DDBJ whole genome shotgun (WGS) entry which is preliminary data.</text>
</comment>
<evidence type="ECO:0000259" key="2">
    <source>
        <dbReference type="Pfam" id="PF07576"/>
    </source>
</evidence>
<dbReference type="InterPro" id="IPR034931">
    <property type="entry name" value="ETP1_RRM"/>
</dbReference>
<dbReference type="CDD" id="cd12717">
    <property type="entry name" value="RRM_ETP1"/>
    <property type="match status" value="1"/>
</dbReference>
<dbReference type="InterPro" id="IPR011422">
    <property type="entry name" value="BRAP2/ETP1_RRM"/>
</dbReference>
<accession>A0A4S3J0R3</accession>
<organism evidence="3 4">
    <name type="scientific">Aspergillus tanneri</name>
    <dbReference type="NCBI Taxonomy" id="1220188"/>
    <lineage>
        <taxon>Eukaryota</taxon>
        <taxon>Fungi</taxon>
        <taxon>Dikarya</taxon>
        <taxon>Ascomycota</taxon>
        <taxon>Pezizomycotina</taxon>
        <taxon>Eurotiomycetes</taxon>
        <taxon>Eurotiomycetidae</taxon>
        <taxon>Eurotiales</taxon>
        <taxon>Aspergillaceae</taxon>
        <taxon>Aspergillus</taxon>
        <taxon>Aspergillus subgen. Circumdati</taxon>
    </lineage>
</organism>
<feature type="compositionally biased region" description="Polar residues" evidence="1">
    <location>
        <begin position="23"/>
        <end position="34"/>
    </location>
</feature>
<evidence type="ECO:0000313" key="4">
    <source>
        <dbReference type="Proteomes" id="UP000308092"/>
    </source>
</evidence>
<dbReference type="PANTHER" id="PTHR24007:SF7">
    <property type="entry name" value="BRCA1-ASSOCIATED PROTEIN"/>
    <property type="match status" value="1"/>
</dbReference>
<dbReference type="Proteomes" id="UP000308092">
    <property type="component" value="Unassembled WGS sequence"/>
</dbReference>
<feature type="region of interest" description="Disordered" evidence="1">
    <location>
        <begin position="17"/>
        <end position="79"/>
    </location>
</feature>
<dbReference type="EMBL" id="SOSA01000908">
    <property type="protein sequence ID" value="THC88205.1"/>
    <property type="molecule type" value="Genomic_DNA"/>
</dbReference>
<protein>
    <recommendedName>
        <fullName evidence="2">BRCA1-associated 2/ETP1 RRM domain-containing protein</fullName>
    </recommendedName>
</protein>
<dbReference type="AlphaFoldDB" id="A0A4S3J0R3"/>
<dbReference type="STRING" id="1220188.A0A4S3J0R3"/>
<dbReference type="PANTHER" id="PTHR24007">
    <property type="entry name" value="BRCA1-ASSOCIATED PROTEIN"/>
    <property type="match status" value="1"/>
</dbReference>
<dbReference type="GO" id="GO:0007265">
    <property type="term" value="P:Ras protein signal transduction"/>
    <property type="evidence" value="ECO:0007669"/>
    <property type="project" value="TreeGrafter"/>
</dbReference>
<sequence length="307" mass="34216">MPSYFYNLALELFARPQSDLRGASQSKRPRSSNPPHRISRHPLNGKHRRSPPASSTSSDTAISPAHLTTPPYAKSSTGATEFENDLRLDKVSIECIDMIPSDPGTVGAKRTGWRDSRDNPVATGIGTDILGGLRTRGRYIPLDQTTSESVWGIVHLYRDAQETPYLTEEEYPSYLKGSAAARQPFDELGETSAPRQDTRADEPSSLSSLPQDEDYTTLCILAVPSYMSPLDFLGFVGEATRDDVSHFRMIRTARANRYMVLMKFRSGKKAREWQKDWNGKVFNSMEASVLFFPFPPYCGLVVVVVVS</sequence>
<feature type="compositionally biased region" description="Low complexity" evidence="1">
    <location>
        <begin position="51"/>
        <end position="65"/>
    </location>
</feature>
<name>A0A4S3J0R3_9EURO</name>
<dbReference type="Pfam" id="PF07576">
    <property type="entry name" value="BRAP2"/>
    <property type="match status" value="1"/>
</dbReference>
<feature type="domain" description="BRCA1-associated 2/ETP1 RRM" evidence="2">
    <location>
        <begin position="212"/>
        <end position="289"/>
    </location>
</feature>